<accession>A0A0E9QW47</accession>
<dbReference type="EMBL" id="GBXM01107103">
    <property type="protein sequence ID" value="JAH01474.1"/>
    <property type="molecule type" value="Transcribed_RNA"/>
</dbReference>
<dbReference type="EMBL" id="GBXM01087895">
    <property type="protein sequence ID" value="JAH20682.1"/>
    <property type="molecule type" value="Transcribed_RNA"/>
</dbReference>
<reference evidence="1" key="2">
    <citation type="journal article" date="2015" name="Fish Shellfish Immunol.">
        <title>Early steps in the European eel (Anguilla anguilla)-Vibrio vulnificus interaction in the gills: Role of the RtxA13 toxin.</title>
        <authorList>
            <person name="Callol A."/>
            <person name="Pajuelo D."/>
            <person name="Ebbesson L."/>
            <person name="Teles M."/>
            <person name="MacKenzie S."/>
            <person name="Amaro C."/>
        </authorList>
    </citation>
    <scope>NUCLEOTIDE SEQUENCE</scope>
</reference>
<protein>
    <submittedName>
        <fullName evidence="1">Uncharacterized protein</fullName>
    </submittedName>
</protein>
<dbReference type="AlphaFoldDB" id="A0A0E9QW47"/>
<reference evidence="1" key="1">
    <citation type="submission" date="2014-11" db="EMBL/GenBank/DDBJ databases">
        <authorList>
            <person name="Amaro Gonzalez C."/>
        </authorList>
    </citation>
    <scope>NUCLEOTIDE SEQUENCE</scope>
</reference>
<sequence length="19" mass="1944">MSCINGCSVNVKSCVSPSE</sequence>
<evidence type="ECO:0000313" key="1">
    <source>
        <dbReference type="EMBL" id="JAH20682.1"/>
    </source>
</evidence>
<name>A0A0E9QW47_ANGAN</name>
<organism evidence="1">
    <name type="scientific">Anguilla anguilla</name>
    <name type="common">European freshwater eel</name>
    <name type="synonym">Muraena anguilla</name>
    <dbReference type="NCBI Taxonomy" id="7936"/>
    <lineage>
        <taxon>Eukaryota</taxon>
        <taxon>Metazoa</taxon>
        <taxon>Chordata</taxon>
        <taxon>Craniata</taxon>
        <taxon>Vertebrata</taxon>
        <taxon>Euteleostomi</taxon>
        <taxon>Actinopterygii</taxon>
        <taxon>Neopterygii</taxon>
        <taxon>Teleostei</taxon>
        <taxon>Anguilliformes</taxon>
        <taxon>Anguillidae</taxon>
        <taxon>Anguilla</taxon>
    </lineage>
</organism>
<proteinExistence type="predicted"/>